<reference evidence="5 6" key="1">
    <citation type="submission" date="2017-06" db="EMBL/GenBank/DDBJ databases">
        <title>Ant-infecting Ophiocordyceps genomes reveal a high diversity of potential behavioral manipulation genes and a possible major role for enterotoxins.</title>
        <authorList>
            <person name="De Bekker C."/>
            <person name="Evans H.C."/>
            <person name="Brachmann A."/>
            <person name="Hughes D.P."/>
        </authorList>
    </citation>
    <scope>NUCLEOTIDE SEQUENCE [LARGE SCALE GENOMIC DNA]</scope>
    <source>
        <strain evidence="5 6">Map16</strain>
    </source>
</reference>
<dbReference type="STRING" id="2004952.A0A2C5ZD09"/>
<keyword evidence="6" id="KW-1185">Reference proteome</keyword>
<dbReference type="GO" id="GO:0090729">
    <property type="term" value="F:toxin activity"/>
    <property type="evidence" value="ECO:0007669"/>
    <property type="project" value="UniProtKB-KW"/>
</dbReference>
<organism evidence="5 6">
    <name type="scientific">Ophiocordyceps camponoti-rufipedis</name>
    <dbReference type="NCBI Taxonomy" id="2004952"/>
    <lineage>
        <taxon>Eukaryota</taxon>
        <taxon>Fungi</taxon>
        <taxon>Dikarya</taxon>
        <taxon>Ascomycota</taxon>
        <taxon>Pezizomycotina</taxon>
        <taxon>Sordariomycetes</taxon>
        <taxon>Hypocreomycetidae</taxon>
        <taxon>Hypocreales</taxon>
        <taxon>Ophiocordycipitaceae</taxon>
        <taxon>Ophiocordyceps</taxon>
    </lineage>
</organism>
<evidence type="ECO:0000256" key="2">
    <source>
        <dbReference type="ARBA" id="ARBA00022729"/>
    </source>
</evidence>
<keyword evidence="1" id="KW-0800">Toxin</keyword>
<dbReference type="InterPro" id="IPR001144">
    <property type="entry name" value="Enterotoxin_A"/>
</dbReference>
<name>A0A2C5ZD09_9HYPO</name>
<keyword evidence="2" id="KW-0732">Signal</keyword>
<evidence type="ECO:0000256" key="1">
    <source>
        <dbReference type="ARBA" id="ARBA00022656"/>
    </source>
</evidence>
<dbReference type="AlphaFoldDB" id="A0A2C5ZD09"/>
<gene>
    <name evidence="5" type="ORF">CDD80_724</name>
</gene>
<dbReference type="Gene3D" id="3.90.210.10">
    <property type="entry name" value="Heat-Labile Enterotoxin, subunit A"/>
    <property type="match status" value="2"/>
</dbReference>
<sequence>MTSRRTGIGNLNKGYLYLIQATPNFIDSTRLNPDELEVAALGGVLWGQIRGWIPPGVKLPGETRPAQLAGHERFVVNEDYDARFNGLAASKAQMRLFGEPKRLNDGTWTTEESTDGKSTEKIASEFMDRVGNVVGWKGKFPLMKHVEDNPTTPEKGVSKAASQQPAEMVVFHGDYLWPQEVKKQGGFLPPVTAPPGPAYDIVGMSPDQKAEEVKWSSLTVPTTLDFGHAAKEAEAEAPHHSQGVVYVVKTTANMVRVENEAPLQVDAVGGIRWEQVMGWIQLPKGVGMPKLKGSDSGKFRDDLKKVIKGELKNKIFEPNKDYDHKFDRLTASQQTIKMSDPAMAEETLRDFMKRKGAAVGFDGNFPLLPPRNRITKEVSLNNKQRKAVQHPHHKQPSDFASKAWQALKQSAWFTTPLIAGLALIAGLDIVGIPLALGEVAAETGAAVAVEEGVGALAVEEGAAVRMEAEAAADEAKGLVQQAREFGKGVRGGKAAEVGSEAWVKELMNKLDIEAVIPPKEDPGLLKVVPGRVPVMA</sequence>
<evidence type="ECO:0000256" key="4">
    <source>
        <dbReference type="ARBA" id="ARBA00023157"/>
    </source>
</evidence>
<evidence type="ECO:0000256" key="3">
    <source>
        <dbReference type="ARBA" id="ARBA00023026"/>
    </source>
</evidence>
<comment type="caution">
    <text evidence="5">The sequence shown here is derived from an EMBL/GenBank/DDBJ whole genome shotgun (WGS) entry which is preliminary data.</text>
</comment>
<accession>A0A2C5ZD09</accession>
<dbReference type="EMBL" id="NJES01000124">
    <property type="protein sequence ID" value="PHH77314.1"/>
    <property type="molecule type" value="Genomic_DNA"/>
</dbReference>
<dbReference type="Proteomes" id="UP000226431">
    <property type="component" value="Unassembled WGS sequence"/>
</dbReference>
<dbReference type="OrthoDB" id="4928156at2759"/>
<evidence type="ECO:0000313" key="6">
    <source>
        <dbReference type="Proteomes" id="UP000226431"/>
    </source>
</evidence>
<dbReference type="Pfam" id="PF01375">
    <property type="entry name" value="Enterotoxin_a"/>
    <property type="match status" value="2"/>
</dbReference>
<dbReference type="SUPFAM" id="SSF56399">
    <property type="entry name" value="ADP-ribosylation"/>
    <property type="match status" value="2"/>
</dbReference>
<protein>
    <submittedName>
        <fullName evidence="5">Putative enterotoxin</fullName>
    </submittedName>
</protein>
<evidence type="ECO:0000313" key="5">
    <source>
        <dbReference type="EMBL" id="PHH77314.1"/>
    </source>
</evidence>
<keyword evidence="4" id="KW-1015">Disulfide bond</keyword>
<proteinExistence type="predicted"/>
<keyword evidence="3" id="KW-0843">Virulence</keyword>